<proteinExistence type="inferred from homology"/>
<dbReference type="Proteomes" id="UP000526302">
    <property type="component" value="Unassembled WGS sequence"/>
</dbReference>
<dbReference type="InterPro" id="IPR002852">
    <property type="entry name" value="UPF0251"/>
</dbReference>
<dbReference type="PANTHER" id="PTHR37478:SF2">
    <property type="entry name" value="UPF0251 PROTEIN TK0562"/>
    <property type="match status" value="1"/>
</dbReference>
<reference evidence="3 4" key="1">
    <citation type="journal article" date="2020" name="Biotechnol. Biofuels">
        <title>New insights from the biogas microbiome by comprehensive genome-resolved metagenomics of nearly 1600 species originating from multiple anaerobic digesters.</title>
        <authorList>
            <person name="Campanaro S."/>
            <person name="Treu L."/>
            <person name="Rodriguez-R L.M."/>
            <person name="Kovalovszki A."/>
            <person name="Ziels R.M."/>
            <person name="Maus I."/>
            <person name="Zhu X."/>
            <person name="Kougias P.G."/>
            <person name="Basile A."/>
            <person name="Luo G."/>
            <person name="Schluter A."/>
            <person name="Konstantinidis K.T."/>
            <person name="Angelidaki I."/>
        </authorList>
    </citation>
    <scope>NUCLEOTIDE SEQUENCE [LARGE SCALE GENOMIC DNA]</scope>
    <source>
        <strain evidence="3">AS22ysBPME_79</strain>
    </source>
</reference>
<dbReference type="PANTHER" id="PTHR37478">
    <property type="match status" value="1"/>
</dbReference>
<organism evidence="3 4">
    <name type="scientific">Candidatus Iainarchaeum sp</name>
    <dbReference type="NCBI Taxonomy" id="3101447"/>
    <lineage>
        <taxon>Archaea</taxon>
        <taxon>Candidatus Iainarchaeota</taxon>
        <taxon>Candidatus Iainarchaeia</taxon>
        <taxon>Candidatus Iainarchaeales</taxon>
        <taxon>Candidatus Iainarchaeaceae</taxon>
        <taxon>Candidatus Iainarchaeum</taxon>
    </lineage>
</organism>
<accession>A0A7K4BZ71</accession>
<evidence type="ECO:0000256" key="2">
    <source>
        <dbReference type="HAMAP-Rule" id="MF_00674"/>
    </source>
</evidence>
<name>A0A7K4BZ71_9ARCH</name>
<comment type="caution">
    <text evidence="3">The sequence shown here is derived from an EMBL/GenBank/DDBJ whole genome shotgun (WGS) entry which is preliminary data.</text>
</comment>
<dbReference type="EMBL" id="JAAZKV010000014">
    <property type="protein sequence ID" value="NMA44543.1"/>
    <property type="molecule type" value="Genomic_DNA"/>
</dbReference>
<dbReference type="Gene3D" id="1.10.10.10">
    <property type="entry name" value="Winged helix-like DNA-binding domain superfamily/Winged helix DNA-binding domain"/>
    <property type="match status" value="1"/>
</dbReference>
<gene>
    <name evidence="3" type="ORF">GX950_01895</name>
</gene>
<sequence length="94" mass="10870">MVRPRIPRRIRFEPKTTYFKPAGVPLRELKEVVLSFEEVEALRLKDVENYDQIKAANKMNISQPTFNRTINSARKKLAKAITNGKAIKIKTTKN</sequence>
<evidence type="ECO:0000313" key="3">
    <source>
        <dbReference type="EMBL" id="NMA44543.1"/>
    </source>
</evidence>
<evidence type="ECO:0000256" key="1">
    <source>
        <dbReference type="ARBA" id="ARBA00009350"/>
    </source>
</evidence>
<dbReference type="InterPro" id="IPR013324">
    <property type="entry name" value="RNA_pol_sigma_r3/r4-like"/>
</dbReference>
<protein>
    <recommendedName>
        <fullName evidence="2">UPF0251 protein GX950_01895</fullName>
    </recommendedName>
</protein>
<dbReference type="HAMAP" id="MF_00674">
    <property type="entry name" value="UPF0251"/>
    <property type="match status" value="1"/>
</dbReference>
<comment type="similarity">
    <text evidence="1 2">Belongs to the UPF0251 family.</text>
</comment>
<dbReference type="Pfam" id="PF02001">
    <property type="entry name" value="DUF134"/>
    <property type="match status" value="1"/>
</dbReference>
<dbReference type="SUPFAM" id="SSF88659">
    <property type="entry name" value="Sigma3 and sigma4 domains of RNA polymerase sigma factors"/>
    <property type="match status" value="1"/>
</dbReference>
<dbReference type="AlphaFoldDB" id="A0A7K4BZ71"/>
<evidence type="ECO:0000313" key="4">
    <source>
        <dbReference type="Proteomes" id="UP000526302"/>
    </source>
</evidence>
<dbReference type="InterPro" id="IPR036388">
    <property type="entry name" value="WH-like_DNA-bd_sf"/>
</dbReference>